<evidence type="ECO:0000256" key="1">
    <source>
        <dbReference type="ARBA" id="ARBA00022574"/>
    </source>
</evidence>
<dbReference type="GO" id="GO:0017070">
    <property type="term" value="F:U6 snRNA binding"/>
    <property type="evidence" value="ECO:0007669"/>
    <property type="project" value="TreeGrafter"/>
</dbReference>
<dbReference type="PRINTS" id="PR00320">
    <property type="entry name" value="GPROTEINBRPT"/>
</dbReference>
<feature type="repeat" description="WD" evidence="3">
    <location>
        <begin position="436"/>
        <end position="468"/>
    </location>
</feature>
<dbReference type="Proteomes" id="UP001055712">
    <property type="component" value="Unassembled WGS sequence"/>
</dbReference>
<dbReference type="SMART" id="SM00320">
    <property type="entry name" value="WD40"/>
    <property type="match status" value="7"/>
</dbReference>
<dbReference type="GO" id="GO:0000398">
    <property type="term" value="P:mRNA splicing, via spliceosome"/>
    <property type="evidence" value="ECO:0007669"/>
    <property type="project" value="TreeGrafter"/>
</dbReference>
<dbReference type="FunFam" id="2.130.10.10:FF:000411">
    <property type="entry name" value="U4/U6 small nuclear ribonucleoprotein Prp4"/>
    <property type="match status" value="1"/>
</dbReference>
<dbReference type="InterPro" id="IPR001680">
    <property type="entry name" value="WD40_rpt"/>
</dbReference>
<reference evidence="5" key="1">
    <citation type="journal article" date="2019" name="Plant J.">
        <title>Chlorella vulgaris genome assembly and annotation reveals the molecular basis for metabolic acclimation to high light conditions.</title>
        <authorList>
            <person name="Cecchin M."/>
            <person name="Marcolungo L."/>
            <person name="Rossato M."/>
            <person name="Girolomoni L."/>
            <person name="Cosentino E."/>
            <person name="Cuine S."/>
            <person name="Li-Beisson Y."/>
            <person name="Delledonne M."/>
            <person name="Ballottari M."/>
        </authorList>
    </citation>
    <scope>NUCLEOTIDE SEQUENCE</scope>
    <source>
        <strain evidence="5">211/11P</strain>
    </source>
</reference>
<feature type="repeat" description="WD" evidence="3">
    <location>
        <begin position="218"/>
        <end position="249"/>
    </location>
</feature>
<evidence type="ECO:0000256" key="3">
    <source>
        <dbReference type="PROSITE-ProRule" id="PRU00221"/>
    </source>
</evidence>
<dbReference type="Pfam" id="PF08799">
    <property type="entry name" value="PRP4"/>
    <property type="match status" value="1"/>
</dbReference>
<dbReference type="Gene3D" id="2.130.10.10">
    <property type="entry name" value="YVTN repeat-like/Quinoprotein amine dehydrogenase"/>
    <property type="match status" value="2"/>
</dbReference>
<dbReference type="InterPro" id="IPR036285">
    <property type="entry name" value="PRP4-like_sf"/>
</dbReference>
<dbReference type="InterPro" id="IPR036322">
    <property type="entry name" value="WD40_repeat_dom_sf"/>
</dbReference>
<dbReference type="CDD" id="cd00200">
    <property type="entry name" value="WD40"/>
    <property type="match status" value="1"/>
</dbReference>
<evidence type="ECO:0000313" key="5">
    <source>
        <dbReference type="EMBL" id="KAI3428827.1"/>
    </source>
</evidence>
<dbReference type="SUPFAM" id="SSF158230">
    <property type="entry name" value="PRP4-like"/>
    <property type="match status" value="1"/>
</dbReference>
<reference evidence="5" key="2">
    <citation type="submission" date="2020-11" db="EMBL/GenBank/DDBJ databases">
        <authorList>
            <person name="Cecchin M."/>
            <person name="Marcolungo L."/>
            <person name="Rossato M."/>
            <person name="Girolomoni L."/>
            <person name="Cosentino E."/>
            <person name="Cuine S."/>
            <person name="Li-Beisson Y."/>
            <person name="Delledonne M."/>
            <person name="Ballottari M."/>
        </authorList>
    </citation>
    <scope>NUCLEOTIDE SEQUENCE</scope>
    <source>
        <strain evidence="5">211/11P</strain>
        <tissue evidence="5">Whole cell</tissue>
    </source>
</reference>
<feature type="repeat" description="WD" evidence="3">
    <location>
        <begin position="394"/>
        <end position="435"/>
    </location>
</feature>
<gene>
    <name evidence="5" type="ORF">D9Q98_007644</name>
</gene>
<dbReference type="PROSITE" id="PS00678">
    <property type="entry name" value="WD_REPEATS_1"/>
    <property type="match status" value="3"/>
</dbReference>
<dbReference type="OrthoDB" id="540662at2759"/>
<feature type="repeat" description="WD" evidence="3">
    <location>
        <begin position="310"/>
        <end position="351"/>
    </location>
</feature>
<keyword evidence="2" id="KW-0677">Repeat</keyword>
<dbReference type="SMART" id="SM00500">
    <property type="entry name" value="SFM"/>
    <property type="match status" value="1"/>
</dbReference>
<dbReference type="Gene3D" id="4.10.280.110">
    <property type="entry name" value="Pre-mRNA processing factor 4 domain"/>
    <property type="match status" value="1"/>
</dbReference>
<dbReference type="InterPro" id="IPR019775">
    <property type="entry name" value="WD40_repeat_CS"/>
</dbReference>
<dbReference type="InterPro" id="IPR015943">
    <property type="entry name" value="WD40/YVTN_repeat-like_dom_sf"/>
</dbReference>
<sequence length="523" mass="57148">MEPTEMDEDAPFKLPVAGQQPLVFGAIRPGDSAAAVAAGVAAGNIMRQEADAEVLDLPEASAEHMRKQQELMKEIELRRKMKATVVPTNDSDVRRMLRQLKEPITLFGEREMERRDRLRKMLADMGEERAVAALGPPTEYEMEEAEQAVAVPTTEIFYTEGSQQLKAARHDIAHFSLRRAALRLAAARRQRSDPDEDEVAAGEAAARQLRTMANQASEVGDERPIAGCAFSPDGSQLATGAWSGTLKVWAMPRLHKQLTIKAHAERISGLAWHPQAPSTAERPQTVALATGATDATAKLWSGEGKLLHTFAGHADRLGRIAFHPMGRHLGTASFDQTWRLWDVETGACLLEQEGHSRAVYAVAFQDDGALAASAGMDGIARVWDCRTGRNIFTCQGHVKAVLSLDFSPSGVLLATGSEDNTARVWDLRKRGVLAILPGHTSLISQVRFEPNDGRYLLTSGYDNTSRVWGGRRFRLLRTLAGHEGKVMGSDVSPDGAFTIATTGYDRTIKVFAPDPLAELDEQQ</sequence>
<dbReference type="GO" id="GO:0030621">
    <property type="term" value="F:U4 snRNA binding"/>
    <property type="evidence" value="ECO:0007669"/>
    <property type="project" value="TreeGrafter"/>
</dbReference>
<evidence type="ECO:0000256" key="2">
    <source>
        <dbReference type="ARBA" id="ARBA00022737"/>
    </source>
</evidence>
<keyword evidence="6" id="KW-1185">Reference proteome</keyword>
<feature type="domain" description="Pre-mRNA processing factor 4 (PRP4)-like" evidence="4">
    <location>
        <begin position="88"/>
        <end position="148"/>
    </location>
</feature>
<dbReference type="PROSITE" id="PS50294">
    <property type="entry name" value="WD_REPEATS_REGION"/>
    <property type="match status" value="4"/>
</dbReference>
<organism evidence="5 6">
    <name type="scientific">Chlorella vulgaris</name>
    <name type="common">Green alga</name>
    <dbReference type="NCBI Taxonomy" id="3077"/>
    <lineage>
        <taxon>Eukaryota</taxon>
        <taxon>Viridiplantae</taxon>
        <taxon>Chlorophyta</taxon>
        <taxon>core chlorophytes</taxon>
        <taxon>Trebouxiophyceae</taxon>
        <taxon>Chlorellales</taxon>
        <taxon>Chlorellaceae</taxon>
        <taxon>Chlorella clade</taxon>
        <taxon>Chlorella</taxon>
    </lineage>
</organism>
<dbReference type="InterPro" id="IPR020472">
    <property type="entry name" value="WD40_PAC1"/>
</dbReference>
<keyword evidence="1 3" id="KW-0853">WD repeat</keyword>
<protein>
    <recommendedName>
        <fullName evidence="4">Pre-mRNA processing factor 4 (PRP4)-like domain-containing protein</fullName>
    </recommendedName>
</protein>
<dbReference type="AlphaFoldDB" id="A0A9D4TLZ4"/>
<dbReference type="PANTHER" id="PTHR19846">
    <property type="entry name" value="WD40 REPEAT PROTEIN"/>
    <property type="match status" value="1"/>
</dbReference>
<proteinExistence type="predicted"/>
<dbReference type="PROSITE" id="PS50082">
    <property type="entry name" value="WD_REPEATS_2"/>
    <property type="match status" value="5"/>
</dbReference>
<evidence type="ECO:0000259" key="4">
    <source>
        <dbReference type="SMART" id="SM00500"/>
    </source>
</evidence>
<feature type="repeat" description="WD" evidence="3">
    <location>
        <begin position="352"/>
        <end position="393"/>
    </location>
</feature>
<comment type="caution">
    <text evidence="5">The sequence shown here is derived from an EMBL/GenBank/DDBJ whole genome shotgun (WGS) entry which is preliminary data.</text>
</comment>
<name>A0A9D4TLZ4_CHLVU</name>
<accession>A0A9D4TLZ4</accession>
<dbReference type="PANTHER" id="PTHR19846:SF0">
    <property type="entry name" value="PRE-MRNA PROCESSING FACTOR 4"/>
    <property type="match status" value="1"/>
</dbReference>
<dbReference type="Pfam" id="PF00400">
    <property type="entry name" value="WD40"/>
    <property type="match status" value="7"/>
</dbReference>
<evidence type="ECO:0000313" key="6">
    <source>
        <dbReference type="Proteomes" id="UP001055712"/>
    </source>
</evidence>
<dbReference type="GO" id="GO:0046540">
    <property type="term" value="C:U4/U6 x U5 tri-snRNP complex"/>
    <property type="evidence" value="ECO:0007669"/>
    <property type="project" value="TreeGrafter"/>
</dbReference>
<dbReference type="InterPro" id="IPR014906">
    <property type="entry name" value="PRP4-like"/>
</dbReference>
<dbReference type="SUPFAM" id="SSF50978">
    <property type="entry name" value="WD40 repeat-like"/>
    <property type="match status" value="1"/>
</dbReference>
<dbReference type="EMBL" id="SIDB01000009">
    <property type="protein sequence ID" value="KAI3428827.1"/>
    <property type="molecule type" value="Genomic_DNA"/>
</dbReference>